<evidence type="ECO:0000259" key="4">
    <source>
        <dbReference type="PROSITE" id="PS51118"/>
    </source>
</evidence>
<evidence type="ECO:0000313" key="5">
    <source>
        <dbReference type="EMBL" id="PXX64157.1"/>
    </source>
</evidence>
<evidence type="ECO:0000256" key="1">
    <source>
        <dbReference type="ARBA" id="ARBA00023015"/>
    </source>
</evidence>
<keyword evidence="3" id="KW-0804">Transcription</keyword>
<dbReference type="Gene3D" id="1.10.10.10">
    <property type="entry name" value="Winged helix-like DNA-binding domain superfamily/Winged helix DNA-binding domain"/>
    <property type="match status" value="1"/>
</dbReference>
<dbReference type="Proteomes" id="UP000247569">
    <property type="component" value="Unassembled WGS sequence"/>
</dbReference>
<dbReference type="OrthoDB" id="5183359at2"/>
<comment type="caution">
    <text evidence="5">The sequence shown here is derived from an EMBL/GenBank/DDBJ whole genome shotgun (WGS) entry which is preliminary data.</text>
</comment>
<keyword evidence="1" id="KW-0805">Transcription regulation</keyword>
<dbReference type="PROSITE" id="PS51118">
    <property type="entry name" value="HTH_HXLR"/>
    <property type="match status" value="1"/>
</dbReference>
<dbReference type="PANTHER" id="PTHR33204:SF18">
    <property type="entry name" value="TRANSCRIPTIONAL REGULATORY PROTEIN"/>
    <property type="match status" value="1"/>
</dbReference>
<keyword evidence="2" id="KW-0238">DNA-binding</keyword>
<organism evidence="5 6">
    <name type="scientific">Nocardia tenerifensis</name>
    <dbReference type="NCBI Taxonomy" id="228006"/>
    <lineage>
        <taxon>Bacteria</taxon>
        <taxon>Bacillati</taxon>
        <taxon>Actinomycetota</taxon>
        <taxon>Actinomycetes</taxon>
        <taxon>Mycobacteriales</taxon>
        <taxon>Nocardiaceae</taxon>
        <taxon>Nocardia</taxon>
    </lineage>
</organism>
<dbReference type="InterPro" id="IPR036390">
    <property type="entry name" value="WH_DNA-bd_sf"/>
</dbReference>
<keyword evidence="6" id="KW-1185">Reference proteome</keyword>
<dbReference type="PANTHER" id="PTHR33204">
    <property type="entry name" value="TRANSCRIPTIONAL REGULATOR, MARR FAMILY"/>
    <property type="match status" value="1"/>
</dbReference>
<evidence type="ECO:0000256" key="2">
    <source>
        <dbReference type="ARBA" id="ARBA00023125"/>
    </source>
</evidence>
<dbReference type="RefSeq" id="WP_040737576.1">
    <property type="nucleotide sequence ID" value="NZ_QJKF01000005.1"/>
</dbReference>
<proteinExistence type="predicted"/>
<sequence>MRDQGRSGCPINATIEVIGDRWTLLVLRDVMFGNRRYFRELLNASEEGIASNILADRLKRLVAAGLLSREDSRPGQKAEYRLTEPAIQLVPVMAQLGAWGLRHRPTTRQLRVRAELLEEGGPELWAEFMDELRESHLGIPRPDRDRPTATHRLAQAYAAAVAEA</sequence>
<gene>
    <name evidence="5" type="ORF">DFR70_105342</name>
</gene>
<accession>A0A318K171</accession>
<feature type="domain" description="HTH hxlR-type" evidence="4">
    <location>
        <begin position="9"/>
        <end position="108"/>
    </location>
</feature>
<dbReference type="InterPro" id="IPR002577">
    <property type="entry name" value="HTH_HxlR"/>
</dbReference>
<evidence type="ECO:0000313" key="6">
    <source>
        <dbReference type="Proteomes" id="UP000247569"/>
    </source>
</evidence>
<dbReference type="InterPro" id="IPR036388">
    <property type="entry name" value="WH-like_DNA-bd_sf"/>
</dbReference>
<reference evidence="5 6" key="1">
    <citation type="submission" date="2018-05" db="EMBL/GenBank/DDBJ databases">
        <title>Genomic Encyclopedia of Type Strains, Phase IV (KMG-IV): sequencing the most valuable type-strain genomes for metagenomic binning, comparative biology and taxonomic classification.</title>
        <authorList>
            <person name="Goeker M."/>
        </authorList>
    </citation>
    <scope>NUCLEOTIDE SEQUENCE [LARGE SCALE GENOMIC DNA]</scope>
    <source>
        <strain evidence="5 6">DSM 44704</strain>
    </source>
</reference>
<dbReference type="SUPFAM" id="SSF46785">
    <property type="entry name" value="Winged helix' DNA-binding domain"/>
    <property type="match status" value="1"/>
</dbReference>
<name>A0A318K171_9NOCA</name>
<dbReference type="EMBL" id="QJKF01000005">
    <property type="protein sequence ID" value="PXX64157.1"/>
    <property type="molecule type" value="Genomic_DNA"/>
</dbReference>
<dbReference type="AlphaFoldDB" id="A0A318K171"/>
<dbReference type="Pfam" id="PF01638">
    <property type="entry name" value="HxlR"/>
    <property type="match status" value="1"/>
</dbReference>
<evidence type="ECO:0000256" key="3">
    <source>
        <dbReference type="ARBA" id="ARBA00023163"/>
    </source>
</evidence>
<protein>
    <submittedName>
        <fullName evidence="5">HxlR family transcriptional regulator</fullName>
    </submittedName>
</protein>
<dbReference type="GO" id="GO:0003677">
    <property type="term" value="F:DNA binding"/>
    <property type="evidence" value="ECO:0007669"/>
    <property type="project" value="UniProtKB-KW"/>
</dbReference>